<organism evidence="2 3">
    <name type="scientific">Prevotella illustrans</name>
    <dbReference type="NCBI Taxonomy" id="2800387"/>
    <lineage>
        <taxon>Bacteria</taxon>
        <taxon>Pseudomonadati</taxon>
        <taxon>Bacteroidota</taxon>
        <taxon>Bacteroidia</taxon>
        <taxon>Bacteroidales</taxon>
        <taxon>Prevotellaceae</taxon>
        <taxon>Prevotella</taxon>
    </lineage>
</organism>
<dbReference type="EMBL" id="JAERMS010000009">
    <property type="protein sequence ID" value="MBO1363072.1"/>
    <property type="molecule type" value="Genomic_DNA"/>
</dbReference>
<reference evidence="2 3" key="1">
    <citation type="submission" date="2021-01" db="EMBL/GenBank/DDBJ databases">
        <title>Prevotella A2931 sp. nov.</title>
        <authorList>
            <person name="Buhl M."/>
            <person name="Oberhettinger P."/>
        </authorList>
    </citation>
    <scope>NUCLEOTIDE SEQUENCE [LARGE SCALE GENOMIC DNA]</scope>
    <source>
        <strain evidence="2 3">A2931</strain>
    </source>
</reference>
<dbReference type="Proteomes" id="UP000664265">
    <property type="component" value="Unassembled WGS sequence"/>
</dbReference>
<feature type="chain" id="PRO_5047053190" description="Lipoprotein" evidence="1">
    <location>
        <begin position="23"/>
        <end position="139"/>
    </location>
</feature>
<proteinExistence type="predicted"/>
<dbReference type="PROSITE" id="PS51257">
    <property type="entry name" value="PROKAR_LIPOPROTEIN"/>
    <property type="match status" value="1"/>
</dbReference>
<protein>
    <recommendedName>
        <fullName evidence="4">Lipoprotein</fullName>
    </recommendedName>
</protein>
<comment type="caution">
    <text evidence="2">The sequence shown here is derived from an EMBL/GenBank/DDBJ whole genome shotgun (WGS) entry which is preliminary data.</text>
</comment>
<evidence type="ECO:0000313" key="3">
    <source>
        <dbReference type="Proteomes" id="UP000664265"/>
    </source>
</evidence>
<gene>
    <name evidence="2" type="ORF">JHU38_04645</name>
</gene>
<evidence type="ECO:0008006" key="4">
    <source>
        <dbReference type="Google" id="ProtNLM"/>
    </source>
</evidence>
<accession>A0ABS3M4G9</accession>
<keyword evidence="1" id="KW-0732">Signal</keyword>
<sequence length="139" mass="15003">MKRIFYTLLLLFCFGLTACTVANDTDIPSQTPGDGVLSPWRGSFTIELTGNGSQTVTTTLRVTGSEMTFGRLPGVSAPVVAIYLHTGSSDTTEYFDLTQKENPTGPKWVAVYHKKTGLWSGVVVIGGASYQFSATKRTL</sequence>
<feature type="signal peptide" evidence="1">
    <location>
        <begin position="1"/>
        <end position="22"/>
    </location>
</feature>
<dbReference type="RefSeq" id="WP_107581933.1">
    <property type="nucleotide sequence ID" value="NZ_JAERMS010000009.1"/>
</dbReference>
<keyword evidence="3" id="KW-1185">Reference proteome</keyword>
<evidence type="ECO:0000256" key="1">
    <source>
        <dbReference type="SAM" id="SignalP"/>
    </source>
</evidence>
<name>A0ABS3M4G9_9BACT</name>
<evidence type="ECO:0000313" key="2">
    <source>
        <dbReference type="EMBL" id="MBO1363072.1"/>
    </source>
</evidence>